<feature type="transmembrane region" description="Helical" evidence="7">
    <location>
        <begin position="230"/>
        <end position="250"/>
    </location>
</feature>
<dbReference type="Proteomes" id="UP000076770">
    <property type="component" value="Chromosome i"/>
</dbReference>
<evidence type="ECO:0000313" key="28">
    <source>
        <dbReference type="Proteomes" id="UP000273443"/>
    </source>
</evidence>
<dbReference type="EMBL" id="CP033238">
    <property type="protein sequence ID" value="AZF75465.1"/>
    <property type="molecule type" value="Genomic_DNA"/>
</dbReference>
<evidence type="ECO:0000313" key="13">
    <source>
        <dbReference type="EMBL" id="AZF70221.1"/>
    </source>
</evidence>
<dbReference type="EMBL" id="CP050869">
    <property type="protein sequence ID" value="QPG50094.1"/>
    <property type="molecule type" value="Genomic_DNA"/>
</dbReference>
<feature type="transmembrane region" description="Helical" evidence="7">
    <location>
        <begin position="309"/>
        <end position="327"/>
    </location>
</feature>
<dbReference type="InterPro" id="IPR020846">
    <property type="entry name" value="MFS_dom"/>
</dbReference>
<evidence type="ECO:0000313" key="17">
    <source>
        <dbReference type="EMBL" id="AZF80678.1"/>
    </source>
</evidence>
<dbReference type="InterPro" id="IPR036259">
    <property type="entry name" value="MFS_trans_sf"/>
</dbReference>
<feature type="transmembrane region" description="Helical" evidence="7">
    <location>
        <begin position="184"/>
        <end position="203"/>
    </location>
</feature>
<organism evidence="9 22">
    <name type="scientific">Saccharolobus solfataricus</name>
    <name type="common">Sulfolobus solfataricus</name>
    <dbReference type="NCBI Taxonomy" id="2287"/>
    <lineage>
        <taxon>Archaea</taxon>
        <taxon>Thermoproteota</taxon>
        <taxon>Thermoprotei</taxon>
        <taxon>Sulfolobales</taxon>
        <taxon>Sulfolobaceae</taxon>
        <taxon>Saccharolobus</taxon>
    </lineage>
</organism>
<dbReference type="GeneID" id="44128663"/>
<dbReference type="PROSITE" id="PS00217">
    <property type="entry name" value="SUGAR_TRANSPORT_2"/>
    <property type="match status" value="1"/>
</dbReference>
<reference evidence="24" key="3">
    <citation type="submission" date="2016-04" db="EMBL/GenBank/DDBJ databases">
        <authorList>
            <person name="Shah S.A."/>
            <person name="Garrett R.A."/>
        </authorList>
    </citation>
    <scope>NUCLEOTIDE SEQUENCE [LARGE SCALE GENOMIC DNA]</scope>
    <source>
        <strain evidence="24">ATCC 35091 / DSM 1616 / JCM 8930 / NBRC 15331 / P1</strain>
    </source>
</reference>
<dbReference type="EMBL" id="CP011057">
    <property type="protein sequence ID" value="AKA78493.1"/>
    <property type="molecule type" value="Genomic_DNA"/>
</dbReference>
<feature type="transmembrane region" description="Helical" evidence="7">
    <location>
        <begin position="399"/>
        <end position="420"/>
    </location>
</feature>
<evidence type="ECO:0000313" key="10">
    <source>
        <dbReference type="EMBL" id="AKA75801.1"/>
    </source>
</evidence>
<dbReference type="Proteomes" id="UP000273443">
    <property type="component" value="Chromosome"/>
</dbReference>
<proteinExistence type="predicted"/>
<evidence type="ECO:0000256" key="6">
    <source>
        <dbReference type="ARBA" id="ARBA00023136"/>
    </source>
</evidence>
<dbReference type="EMBL" id="CP033240">
    <property type="protein sequence ID" value="AZF80678.1"/>
    <property type="molecule type" value="Genomic_DNA"/>
</dbReference>
<feature type="transmembrane region" description="Helical" evidence="7">
    <location>
        <begin position="333"/>
        <end position="357"/>
    </location>
</feature>
<evidence type="ECO:0000313" key="30">
    <source>
        <dbReference type="Proteomes" id="UP000278715"/>
    </source>
</evidence>
<dbReference type="EMBL" id="CP011055">
    <property type="protein sequence ID" value="AKA73103.1"/>
    <property type="molecule type" value="Genomic_DNA"/>
</dbReference>
<feature type="transmembrane region" description="Helical" evidence="7">
    <location>
        <begin position="279"/>
        <end position="297"/>
    </location>
</feature>
<feature type="domain" description="Major facilitator superfamily (MFS) profile" evidence="8">
    <location>
        <begin position="8"/>
        <end position="424"/>
    </location>
</feature>
<dbReference type="Gene3D" id="1.20.1250.20">
    <property type="entry name" value="MFS general substrate transporter like domains"/>
    <property type="match status" value="1"/>
</dbReference>
<evidence type="ECO:0000313" key="27">
    <source>
        <dbReference type="Proteomes" id="UP000273194"/>
    </source>
</evidence>
<reference evidence="21 22" key="1">
    <citation type="journal article" date="2015" name="Genome Announc.">
        <title>Complete Genome Sequence of Sulfolobus solfataricus Strain 98/2 and Evolved Derivatives.</title>
        <authorList>
            <person name="McCarthy S."/>
            <person name="Gradnigo J."/>
            <person name="Johnson T."/>
            <person name="Payne S."/>
            <person name="Lipzen A."/>
            <person name="Martin J."/>
            <person name="Schackwitz W."/>
            <person name="Moriyama E."/>
            <person name="Blum P."/>
        </authorList>
    </citation>
    <scope>NUCLEOTIDE SEQUENCE [LARGE SCALE GENOMIC DNA]</scope>
    <source>
        <strain evidence="21">98/2 SULC</strain>
        <strain evidence="9">SARC-B</strain>
        <strain evidence="10">SARC-C</strain>
        <strain evidence="11 23">SULA</strain>
        <strain evidence="22">SULB</strain>
    </source>
</reference>
<evidence type="ECO:0000313" key="25">
    <source>
        <dbReference type="Proteomes" id="UP000267993"/>
    </source>
</evidence>
<evidence type="ECO:0000313" key="24">
    <source>
        <dbReference type="Proteomes" id="UP000076770"/>
    </source>
</evidence>
<dbReference type="PANTHER" id="PTHR43045">
    <property type="entry name" value="SHIKIMATE TRANSPORTER"/>
    <property type="match status" value="1"/>
</dbReference>
<evidence type="ECO:0000256" key="3">
    <source>
        <dbReference type="ARBA" id="ARBA00022475"/>
    </source>
</evidence>
<feature type="transmembrane region" description="Helical" evidence="7">
    <location>
        <begin position="20"/>
        <end position="38"/>
    </location>
</feature>
<evidence type="ECO:0000313" key="19">
    <source>
        <dbReference type="EMBL" id="QPG50094.1"/>
    </source>
</evidence>
<dbReference type="SUPFAM" id="SSF103473">
    <property type="entry name" value="MFS general substrate transporter"/>
    <property type="match status" value="1"/>
</dbReference>
<dbReference type="Proteomes" id="UP000273194">
    <property type="component" value="Chromosome"/>
</dbReference>
<evidence type="ECO:0000313" key="31">
    <source>
        <dbReference type="Proteomes" id="UP000282269"/>
    </source>
</evidence>
<dbReference type="Proteomes" id="UP000267993">
    <property type="component" value="Chromosome"/>
</dbReference>
<accession>A0A0E3M9T5</accession>
<protein>
    <submittedName>
        <fullName evidence="9 19">MFS transporter</fullName>
    </submittedName>
</protein>
<dbReference type="PANTHER" id="PTHR43045:SF1">
    <property type="entry name" value="SHIKIMATE TRANSPORTER"/>
    <property type="match status" value="1"/>
</dbReference>
<evidence type="ECO:0000313" key="32">
    <source>
        <dbReference type="Proteomes" id="UP000594632"/>
    </source>
</evidence>
<evidence type="ECO:0000256" key="7">
    <source>
        <dbReference type="SAM" id="Phobius"/>
    </source>
</evidence>
<evidence type="ECO:0000313" key="21">
    <source>
        <dbReference type="Proteomes" id="UP000033057"/>
    </source>
</evidence>
<evidence type="ECO:0000313" key="29">
    <source>
        <dbReference type="Proteomes" id="UP000275843"/>
    </source>
</evidence>
<dbReference type="Proteomes" id="UP000594632">
    <property type="component" value="Chromosome"/>
</dbReference>
<reference evidence="20" key="2">
    <citation type="submission" date="2016-04" db="EMBL/GenBank/DDBJ databases">
        <authorList>
            <person name="Evans L.H."/>
            <person name="Alamgir A."/>
            <person name="Owens N."/>
            <person name="Weber N.D."/>
            <person name="Virtaneva K."/>
            <person name="Barbian K."/>
            <person name="Babar A."/>
            <person name="Rosenke K."/>
        </authorList>
    </citation>
    <scope>NUCLEOTIDE SEQUENCE</scope>
    <source>
        <strain evidence="20">P1</strain>
    </source>
</reference>
<reference evidence="19 32" key="6">
    <citation type="journal article" date="2020" name="Nat. Commun.">
        <title>The structures of two archaeal type IV pili illuminate evolutionary relationships.</title>
        <authorList>
            <person name="Wang F."/>
            <person name="Baquero D.P."/>
            <person name="Su Z."/>
            <person name="Beltran L.C."/>
            <person name="Prangishvili D."/>
            <person name="Krupovic M."/>
            <person name="Egelman E.H."/>
        </authorList>
    </citation>
    <scope>NUCLEOTIDE SEQUENCE [LARGE SCALE GENOMIC DNA]</scope>
    <source>
        <strain evidence="19 32">POZ149</strain>
    </source>
</reference>
<dbReference type="Proteomes" id="UP000033106">
    <property type="component" value="Chromosome"/>
</dbReference>
<dbReference type="EMBL" id="CP011056">
    <property type="protein sequence ID" value="AKA75801.1"/>
    <property type="molecule type" value="Genomic_DNA"/>
</dbReference>
<gene>
    <name evidence="19" type="ORF">HFC64_09955</name>
    <name evidence="20" type="ORF">SSOP1_3037</name>
    <name evidence="11" type="ORF">SULA_0725</name>
    <name evidence="9" type="ORF">SULB_0727</name>
    <name evidence="10" type="ORF">SULC_0725</name>
    <name evidence="12" type="ORF">SULG_03685</name>
    <name evidence="13" type="ORF">SULH_03685</name>
    <name evidence="14" type="ORF">SULI_03685</name>
    <name evidence="15" type="ORF">SULM_03685</name>
    <name evidence="16" type="ORF">SULN_03685</name>
    <name evidence="17" type="ORF">SULO_03695</name>
    <name evidence="18" type="ORF">SULZ_03730</name>
</gene>
<dbReference type="Proteomes" id="UP000282269">
    <property type="component" value="Chromosome"/>
</dbReference>
<comment type="subcellular location">
    <subcellularLocation>
        <location evidence="1">Cell membrane</location>
        <topology evidence="1">Multi-pass membrane protein</topology>
    </subcellularLocation>
</comment>
<evidence type="ECO:0000313" key="18">
    <source>
        <dbReference type="EMBL" id="AZF83285.1"/>
    </source>
</evidence>
<dbReference type="PATRIC" id="fig|2287.6.peg.758"/>
<name>A0A0E3M9T5_SACSO</name>
<keyword evidence="4 7" id="KW-0812">Transmembrane</keyword>
<evidence type="ECO:0000313" key="23">
    <source>
        <dbReference type="Proteomes" id="UP000033106"/>
    </source>
</evidence>
<dbReference type="EMBL" id="CP033235">
    <property type="protein sequence ID" value="AZF67601.1"/>
    <property type="molecule type" value="Genomic_DNA"/>
</dbReference>
<dbReference type="EMBL" id="CP033241">
    <property type="protein sequence ID" value="AZF83285.1"/>
    <property type="molecule type" value="Genomic_DNA"/>
</dbReference>
<dbReference type="Proteomes" id="UP000033057">
    <property type="component" value="Chromosome"/>
</dbReference>
<dbReference type="Proteomes" id="UP000033085">
    <property type="component" value="Chromosome"/>
</dbReference>
<reference evidence="9" key="5">
    <citation type="submission" date="2018-10" db="EMBL/GenBank/DDBJ databases">
        <authorList>
            <person name="McCarthy S."/>
            <person name="Gradnigo J."/>
            <person name="Johnson T."/>
            <person name="Payne S."/>
            <person name="Lipzen A."/>
            <person name="Schackwitz W."/>
            <person name="Martin J."/>
            <person name="Moriyama E."/>
            <person name="Blum P."/>
        </authorList>
    </citation>
    <scope>NUCLEOTIDE SEQUENCE</scope>
    <source>
        <strain evidence="9">SARC-B</strain>
        <strain evidence="10">SARC-C</strain>
        <strain evidence="11">SULA</strain>
    </source>
</reference>
<keyword evidence="6 7" id="KW-0472">Membrane</keyword>
<evidence type="ECO:0000313" key="9">
    <source>
        <dbReference type="EMBL" id="AKA73103.1"/>
    </source>
</evidence>
<feature type="transmembrane region" description="Helical" evidence="7">
    <location>
        <begin position="79"/>
        <end position="98"/>
    </location>
</feature>
<evidence type="ECO:0000256" key="1">
    <source>
        <dbReference type="ARBA" id="ARBA00004651"/>
    </source>
</evidence>
<feature type="transmembrane region" description="Helical" evidence="7">
    <location>
        <begin position="44"/>
        <end position="72"/>
    </location>
</feature>
<evidence type="ECO:0000313" key="16">
    <source>
        <dbReference type="EMBL" id="AZF78073.1"/>
    </source>
</evidence>
<evidence type="ECO:0000259" key="8">
    <source>
        <dbReference type="PROSITE" id="PS50850"/>
    </source>
</evidence>
<feature type="transmembrane region" description="Helical" evidence="7">
    <location>
        <begin position="145"/>
        <end position="172"/>
    </location>
</feature>
<evidence type="ECO:0000313" key="15">
    <source>
        <dbReference type="EMBL" id="AZF75465.1"/>
    </source>
</evidence>
<dbReference type="EMBL" id="CP033237">
    <property type="protein sequence ID" value="AZF72841.1"/>
    <property type="molecule type" value="Genomic_DNA"/>
</dbReference>
<feature type="transmembrane region" description="Helical" evidence="7">
    <location>
        <begin position="104"/>
        <end position="124"/>
    </location>
</feature>
<sequence>MVSEKTKAIIASSFGMALEWYDFFIYTFVATVVSKLFFPSSNPIASLLAFYLTFFIGFLGRPLGGIVFGYLGDKVGRKYSLVFTILLTGLSVFFVGLLPTYYQIGLLAPILLAILRFLTGVALGGEWGGAFSLTSEYVNPGRRGLYSGILQATVSIANLLATGIIFVIIIIMGQTGFDNFGWRILFYSGLLIAIVGLLIRLRIEDSPVFRKLREDRKILKNPISEAFRKYWKLILANLFIVGIINGAWYYTNFAYSVGYATTIAQRFNMPHVSLQTIDFAIFLVSAIGIFASIFFGYLSDIIGRRTQIIINSIMGIGLAYPYYYLLLQGNESAVIGAIFLGGLLIYYFAGAITPAFLVESFPPMVRYTAISFSYQVGVGFIGGLTPFILTYLVSATSNIFSPVYFTILTGIVVLILALLLKETKGRIYEGEEILKQEY</sequence>
<dbReference type="Proteomes" id="UP000275843">
    <property type="component" value="Chromosome"/>
</dbReference>
<dbReference type="KEGG" id="ssoa:SULA_0725"/>
<dbReference type="InterPro" id="IPR005829">
    <property type="entry name" value="Sugar_transporter_CS"/>
</dbReference>
<evidence type="ECO:0000256" key="4">
    <source>
        <dbReference type="ARBA" id="ARBA00022692"/>
    </source>
</evidence>
<reference evidence="25 26" key="4">
    <citation type="journal article" date="2018" name="Proc. Natl. Acad. Sci. U.S.A.">
        <title>Nonmutational mechanism of inheritance in the Archaeon Sulfolobus solfataricus.</title>
        <authorList>
            <person name="Payne S."/>
            <person name="McCarthy S."/>
            <person name="Johnson T."/>
            <person name="North E."/>
            <person name="Blum P."/>
        </authorList>
    </citation>
    <scope>NUCLEOTIDE SEQUENCE [LARGE SCALE GENOMIC DNA]</scope>
    <source>
        <strain evidence="13 25">SARC-H</strain>
        <strain evidence="14 29">SARC-I</strain>
        <strain evidence="16 30">SARC-N</strain>
        <strain evidence="17 31">SARC-O</strain>
        <strain evidence="18 26">SUL120</strain>
        <strain evidence="12 27">SULG</strain>
        <strain evidence="15 28">SULM</strain>
    </source>
</reference>
<dbReference type="EMBL" id="LT549890">
    <property type="protein sequence ID" value="SAI86591.1"/>
    <property type="molecule type" value="Genomic_DNA"/>
</dbReference>
<dbReference type="OrthoDB" id="117970at2157"/>
<dbReference type="GeneID" id="1452961"/>
<evidence type="ECO:0000313" key="14">
    <source>
        <dbReference type="EMBL" id="AZF72841.1"/>
    </source>
</evidence>
<dbReference type="Pfam" id="PF00083">
    <property type="entry name" value="Sugar_tr"/>
    <property type="match status" value="1"/>
</dbReference>
<dbReference type="PROSITE" id="PS50850">
    <property type="entry name" value="MFS"/>
    <property type="match status" value="1"/>
</dbReference>
<keyword evidence="5 7" id="KW-1133">Transmembrane helix</keyword>
<evidence type="ECO:0000313" key="20">
    <source>
        <dbReference type="EMBL" id="SAI86591.1"/>
    </source>
</evidence>
<dbReference type="InterPro" id="IPR005828">
    <property type="entry name" value="MFS_sugar_transport-like"/>
</dbReference>
<dbReference type="Proteomes" id="UP000278715">
    <property type="component" value="Chromosome"/>
</dbReference>
<keyword evidence="2" id="KW-0813">Transport</keyword>
<evidence type="ECO:0000313" key="12">
    <source>
        <dbReference type="EMBL" id="AZF67601.1"/>
    </source>
</evidence>
<evidence type="ECO:0000256" key="5">
    <source>
        <dbReference type="ARBA" id="ARBA00022989"/>
    </source>
</evidence>
<dbReference type="KEGG" id="ssof:SULC_0725"/>
<dbReference type="Proteomes" id="UP000269431">
    <property type="component" value="Chromosome"/>
</dbReference>
<dbReference type="GO" id="GO:0005886">
    <property type="term" value="C:plasma membrane"/>
    <property type="evidence" value="ECO:0007669"/>
    <property type="project" value="UniProtKB-SubCell"/>
</dbReference>
<dbReference type="AlphaFoldDB" id="A0A0E3M9T5"/>
<evidence type="ECO:0000313" key="22">
    <source>
        <dbReference type="Proteomes" id="UP000033085"/>
    </source>
</evidence>
<keyword evidence="3" id="KW-1003">Cell membrane</keyword>
<evidence type="ECO:0000313" key="26">
    <source>
        <dbReference type="Proteomes" id="UP000269431"/>
    </source>
</evidence>
<dbReference type="KEGG" id="ssol:SULB_0727"/>
<dbReference type="OMA" id="MVKAFPP"/>
<evidence type="ECO:0000256" key="2">
    <source>
        <dbReference type="ARBA" id="ARBA00022448"/>
    </source>
</evidence>
<dbReference type="RefSeq" id="WP_009991608.1">
    <property type="nucleotide sequence ID" value="NZ_CP011055.2"/>
</dbReference>
<evidence type="ECO:0000313" key="11">
    <source>
        <dbReference type="EMBL" id="AKA78493.1"/>
    </source>
</evidence>
<dbReference type="GO" id="GO:0022857">
    <property type="term" value="F:transmembrane transporter activity"/>
    <property type="evidence" value="ECO:0007669"/>
    <property type="project" value="InterPro"/>
</dbReference>
<feature type="transmembrane region" description="Helical" evidence="7">
    <location>
        <begin position="369"/>
        <end position="393"/>
    </location>
</feature>
<dbReference type="EMBL" id="CP033236">
    <property type="protein sequence ID" value="AZF70221.1"/>
    <property type="molecule type" value="Genomic_DNA"/>
</dbReference>
<dbReference type="EMBL" id="CP033239">
    <property type="protein sequence ID" value="AZF78073.1"/>
    <property type="molecule type" value="Genomic_DNA"/>
</dbReference>